<dbReference type="InterPro" id="IPR013783">
    <property type="entry name" value="Ig-like_fold"/>
</dbReference>
<comment type="subcellular location">
    <subcellularLocation>
        <location evidence="1">Secreted</location>
    </subcellularLocation>
</comment>
<dbReference type="PANTHER" id="PTHR14186">
    <property type="entry name" value="INSULIN-LIKE GROWTH FACTOR BINDING PROTEIN-RELATED"/>
    <property type="match status" value="1"/>
</dbReference>
<evidence type="ECO:0000259" key="8">
    <source>
        <dbReference type="PROSITE" id="PS51323"/>
    </source>
</evidence>
<keyword evidence="2" id="KW-0964">Secreted</keyword>
<dbReference type="OMA" id="CHTKNKH"/>
<feature type="domain" description="Ig-like" evidence="7">
    <location>
        <begin position="155"/>
        <end position="255"/>
    </location>
</feature>
<dbReference type="OrthoDB" id="5985519at2759"/>
<dbReference type="SMART" id="SM00408">
    <property type="entry name" value="IGc2"/>
    <property type="match status" value="1"/>
</dbReference>
<accession>A0A1S3GZT2</accession>
<dbReference type="SMART" id="SM00409">
    <property type="entry name" value="IG"/>
    <property type="match status" value="1"/>
</dbReference>
<keyword evidence="5" id="KW-0393">Immunoglobulin domain</keyword>
<dbReference type="SUPFAM" id="SSF48726">
    <property type="entry name" value="Immunoglobulin"/>
    <property type="match status" value="1"/>
</dbReference>
<keyword evidence="10" id="KW-1185">Reference proteome</keyword>
<evidence type="ECO:0000256" key="2">
    <source>
        <dbReference type="ARBA" id="ARBA00022525"/>
    </source>
</evidence>
<dbReference type="PROSITE" id="PS51465">
    <property type="entry name" value="KAZAL_2"/>
    <property type="match status" value="1"/>
</dbReference>
<organism evidence="10 11">
    <name type="scientific">Lingula anatina</name>
    <name type="common">Brachiopod</name>
    <name type="synonym">Lingula unguis</name>
    <dbReference type="NCBI Taxonomy" id="7574"/>
    <lineage>
        <taxon>Eukaryota</taxon>
        <taxon>Metazoa</taxon>
        <taxon>Spiralia</taxon>
        <taxon>Lophotrochozoa</taxon>
        <taxon>Brachiopoda</taxon>
        <taxon>Linguliformea</taxon>
        <taxon>Lingulata</taxon>
        <taxon>Lingulida</taxon>
        <taxon>Linguloidea</taxon>
        <taxon>Lingulidae</taxon>
        <taxon>Lingula</taxon>
    </lineage>
</organism>
<dbReference type="PROSITE" id="PS51323">
    <property type="entry name" value="IGFBP_N_2"/>
    <property type="match status" value="1"/>
</dbReference>
<dbReference type="AlphaFoldDB" id="A0A1S3GZT2"/>
<dbReference type="Gene3D" id="2.60.40.10">
    <property type="entry name" value="Immunoglobulins"/>
    <property type="match status" value="1"/>
</dbReference>
<dbReference type="STRING" id="7574.A0A1S3GZT2"/>
<dbReference type="Pfam" id="PF07648">
    <property type="entry name" value="Kazal_2"/>
    <property type="match status" value="1"/>
</dbReference>
<dbReference type="InterPro" id="IPR000867">
    <property type="entry name" value="IGFBP-like"/>
</dbReference>
<dbReference type="InterPro" id="IPR036058">
    <property type="entry name" value="Kazal_dom_sf"/>
</dbReference>
<dbReference type="Gene3D" id="3.30.60.30">
    <property type="match status" value="1"/>
</dbReference>
<dbReference type="InterPro" id="IPR003599">
    <property type="entry name" value="Ig_sub"/>
</dbReference>
<dbReference type="Pfam" id="PF13927">
    <property type="entry name" value="Ig_3"/>
    <property type="match status" value="1"/>
</dbReference>
<feature type="domain" description="IGFBP N-terminal" evidence="8">
    <location>
        <begin position="28"/>
        <end position="112"/>
    </location>
</feature>
<dbReference type="GO" id="GO:0005520">
    <property type="term" value="F:insulin-like growth factor binding"/>
    <property type="evidence" value="ECO:0007669"/>
    <property type="project" value="InterPro"/>
</dbReference>
<evidence type="ECO:0000259" key="9">
    <source>
        <dbReference type="PROSITE" id="PS51465"/>
    </source>
</evidence>
<dbReference type="CDD" id="cd00104">
    <property type="entry name" value="KAZAL_FS"/>
    <property type="match status" value="1"/>
</dbReference>
<dbReference type="SUPFAM" id="SSF57184">
    <property type="entry name" value="Growth factor receptor domain"/>
    <property type="match status" value="1"/>
</dbReference>
<evidence type="ECO:0000256" key="1">
    <source>
        <dbReference type="ARBA" id="ARBA00004613"/>
    </source>
</evidence>
<reference evidence="11" key="1">
    <citation type="submission" date="2025-08" db="UniProtKB">
        <authorList>
            <consortium name="RefSeq"/>
        </authorList>
    </citation>
    <scope>IDENTIFICATION</scope>
    <source>
        <tissue evidence="11">Gonads</tissue>
    </source>
</reference>
<protein>
    <submittedName>
        <fullName evidence="11">Insulin-like growth factor-binding protein-related protein 1</fullName>
    </submittedName>
</protein>
<dbReference type="RefSeq" id="XP_013378741.1">
    <property type="nucleotide sequence ID" value="XM_013523287.2"/>
</dbReference>
<dbReference type="InterPro" id="IPR007110">
    <property type="entry name" value="Ig-like_dom"/>
</dbReference>
<evidence type="ECO:0000313" key="11">
    <source>
        <dbReference type="RefSeq" id="XP_013378741.1"/>
    </source>
</evidence>
<dbReference type="SMART" id="SM00121">
    <property type="entry name" value="IB"/>
    <property type="match status" value="1"/>
</dbReference>
<dbReference type="SMART" id="SM00280">
    <property type="entry name" value="KAZAL"/>
    <property type="match status" value="1"/>
</dbReference>
<dbReference type="PANTHER" id="PTHR14186:SF19">
    <property type="entry name" value="INSULIN-LIKE GROWTH FACTOR-BINDING PROTEIN 7"/>
    <property type="match status" value="1"/>
</dbReference>
<dbReference type="GO" id="GO:0009966">
    <property type="term" value="P:regulation of signal transduction"/>
    <property type="evidence" value="ECO:0007669"/>
    <property type="project" value="TreeGrafter"/>
</dbReference>
<dbReference type="Gene3D" id="4.10.40.20">
    <property type="match status" value="1"/>
</dbReference>
<evidence type="ECO:0000256" key="3">
    <source>
        <dbReference type="ARBA" id="ARBA00022729"/>
    </source>
</evidence>
<dbReference type="FunFam" id="2.60.40.10:FF:000032">
    <property type="entry name" value="palladin isoform X1"/>
    <property type="match status" value="1"/>
</dbReference>
<evidence type="ECO:0000259" key="7">
    <source>
        <dbReference type="PROSITE" id="PS50835"/>
    </source>
</evidence>
<dbReference type="GO" id="GO:0001558">
    <property type="term" value="P:regulation of cell growth"/>
    <property type="evidence" value="ECO:0007669"/>
    <property type="project" value="InterPro"/>
</dbReference>
<proteinExistence type="predicted"/>
<evidence type="ECO:0000256" key="4">
    <source>
        <dbReference type="ARBA" id="ARBA00023157"/>
    </source>
</evidence>
<gene>
    <name evidence="11" type="primary">LOC106150455</name>
</gene>
<dbReference type="SUPFAM" id="SSF100895">
    <property type="entry name" value="Kazal-type serine protease inhibitors"/>
    <property type="match status" value="1"/>
</dbReference>
<dbReference type="InterPro" id="IPR011390">
    <property type="entry name" value="IGFBP_rP_mac25"/>
</dbReference>
<dbReference type="InParanoid" id="A0A1S3GZT2"/>
<keyword evidence="3 6" id="KW-0732">Signal</keyword>
<feature type="domain" description="Kazal-like" evidence="9">
    <location>
        <begin position="103"/>
        <end position="153"/>
    </location>
</feature>
<dbReference type="GeneID" id="106150455"/>
<dbReference type="Proteomes" id="UP000085678">
    <property type="component" value="Unplaced"/>
</dbReference>
<evidence type="ECO:0000313" key="10">
    <source>
        <dbReference type="Proteomes" id="UP000085678"/>
    </source>
</evidence>
<evidence type="ECO:0000256" key="5">
    <source>
        <dbReference type="ARBA" id="ARBA00023319"/>
    </source>
</evidence>
<dbReference type="InterPro" id="IPR009030">
    <property type="entry name" value="Growth_fac_rcpt_cys_sf"/>
</dbReference>
<feature type="chain" id="PRO_5010370112" evidence="6">
    <location>
        <begin position="21"/>
        <end position="263"/>
    </location>
</feature>
<sequence length="263" mass="29108">MANIGQYLGLFSALLVLAFAQKPTREQIPDDCPICDLNRCPKETDLSTCEAGLVKDRCHCCKVCGRKAGELCDIFGVTRPDIYFGHCGDNLKCVLRDDISPDAPKEAICMCMEGNEHVCGSDGETYKTMCDLSAAKKQTGKDIKVFRKGPCKSAPRIDSPPSHTLGKLHKNVVLACEVSGFPVPTVEWTWKRVDNKTFVLPRNDHKISISSRGGPEKYQVTGWVQIMELAKHHEGDYSCVAQNKYGVVQQAARVKVDTKDEEL</sequence>
<keyword evidence="4" id="KW-1015">Disulfide bond</keyword>
<dbReference type="KEGG" id="lak:106150455"/>
<dbReference type="Pfam" id="PF00219">
    <property type="entry name" value="IGFBP"/>
    <property type="match status" value="1"/>
</dbReference>
<dbReference type="PROSITE" id="PS50835">
    <property type="entry name" value="IG_LIKE"/>
    <property type="match status" value="1"/>
</dbReference>
<dbReference type="InterPro" id="IPR036179">
    <property type="entry name" value="Ig-like_dom_sf"/>
</dbReference>
<evidence type="ECO:0000256" key="6">
    <source>
        <dbReference type="SAM" id="SignalP"/>
    </source>
</evidence>
<feature type="signal peptide" evidence="6">
    <location>
        <begin position="1"/>
        <end position="20"/>
    </location>
</feature>
<name>A0A1S3GZT2_LINAN</name>
<dbReference type="GO" id="GO:0005576">
    <property type="term" value="C:extracellular region"/>
    <property type="evidence" value="ECO:0007669"/>
    <property type="project" value="UniProtKB-SubCell"/>
</dbReference>
<dbReference type="InterPro" id="IPR003598">
    <property type="entry name" value="Ig_sub2"/>
</dbReference>
<dbReference type="InterPro" id="IPR002350">
    <property type="entry name" value="Kazal_dom"/>
</dbReference>